<dbReference type="AlphaFoldDB" id="I7CK18"/>
<reference evidence="2 3" key="1">
    <citation type="journal article" date="2012" name="J. Bacteriol.">
        <title>Genome Sequence of "Candidatus Mycoplasma haemolamae" Strain Purdue, a Red Blood Cell Pathogen of Alpacas (Vicugna pacos) and Llamas (Lama glama).</title>
        <authorList>
            <person name="Guimaraes A.M."/>
            <person name="Toth B."/>
            <person name="Santos A.P."/>
            <person name="do Nascimento N.C."/>
            <person name="Kritchevsky J.E."/>
            <person name="Messick J.B."/>
        </authorList>
    </citation>
    <scope>NUCLEOTIDE SEQUENCE [LARGE SCALE GENOMIC DNA]</scope>
    <source>
        <strain evidence="2 3">Purdue</strain>
    </source>
</reference>
<feature type="coiled-coil region" evidence="1">
    <location>
        <begin position="99"/>
        <end position="126"/>
    </location>
</feature>
<accession>I7CK18</accession>
<dbReference type="EMBL" id="CP003731">
    <property type="protein sequence ID" value="AFO52224.1"/>
    <property type="molecule type" value="Genomic_DNA"/>
</dbReference>
<gene>
    <name evidence="2" type="ordered locus">MHLP_03220</name>
</gene>
<proteinExistence type="predicted"/>
<reference evidence="3" key="2">
    <citation type="submission" date="2012-07" db="EMBL/GenBank/DDBJ databases">
        <title>Complete genome sequence of 'Candidatus Mycoplasma haemolamae'.</title>
        <authorList>
            <person name="Guimaraes A.M.S."/>
            <person name="Toth B."/>
            <person name="Santos A.P."/>
            <person name="Nascimento N.C."/>
            <person name="Sojka J.E."/>
            <person name="Messick J.B."/>
        </authorList>
    </citation>
    <scope>NUCLEOTIDE SEQUENCE [LARGE SCALE GENOMIC DNA]</scope>
    <source>
        <strain evidence="3">Purdue</strain>
    </source>
</reference>
<evidence type="ECO:0000313" key="3">
    <source>
        <dbReference type="Proteomes" id="UP000006502"/>
    </source>
</evidence>
<protein>
    <submittedName>
        <fullName evidence="2">Uncharacterized protein</fullName>
    </submittedName>
</protein>
<dbReference type="HOGENOM" id="CLU_989786_0_0_14"/>
<evidence type="ECO:0000256" key="1">
    <source>
        <dbReference type="SAM" id="Coils"/>
    </source>
</evidence>
<name>I7CK18_MYCHA</name>
<keyword evidence="3" id="KW-1185">Reference proteome</keyword>
<keyword evidence="1" id="KW-0175">Coiled coil</keyword>
<dbReference type="PATRIC" id="fig|1212765.3.peg.730"/>
<dbReference type="KEGG" id="mhl:MHLP_03220"/>
<evidence type="ECO:0000313" key="2">
    <source>
        <dbReference type="EMBL" id="AFO52224.1"/>
    </source>
</evidence>
<dbReference type="Proteomes" id="UP000006502">
    <property type="component" value="Chromosome"/>
</dbReference>
<sequence length="281" mass="31370">MSFLSPRKWITPFLSCSVGLTGAIFLPPLLSDPDVVKAFKGNDVSTYLTNLNEEVWTKLSELQPYLKRAFGFLDKFSKGDPTKIKSNLESSISKEATLSERYQTLIDETTELISALQREISLSRKQLRAGVALKILKVAVESLKVINSRLEYRSNFAVPIPQDPYINSSPVRKKSSATIRSTYIDIESTEADIEALGSLLLDLKSMKEEINEDVLDPPELKGIGLIERTHNLVLDSATTGIRFQKLLLRNSASSVSEITSSLTDKIVEVFQAVSEYWSKSF</sequence>
<organism evidence="2 3">
    <name type="scientific">Mycoplasma haematolamae (strain Purdue)</name>
    <dbReference type="NCBI Taxonomy" id="1212765"/>
    <lineage>
        <taxon>Bacteria</taxon>
        <taxon>Bacillati</taxon>
        <taxon>Mycoplasmatota</taxon>
        <taxon>Mollicutes</taxon>
        <taxon>Mycoplasmataceae</taxon>
        <taxon>Mycoplasma</taxon>
    </lineage>
</organism>